<proteinExistence type="predicted"/>
<dbReference type="EMBL" id="CAAHCV010000048">
    <property type="protein sequence ID" value="VGM16120.1"/>
    <property type="molecule type" value="Genomic_DNA"/>
</dbReference>
<accession>A0A486DNQ2</accession>
<name>A0A486DNQ2_KLEPN</name>
<evidence type="ECO:0000313" key="1">
    <source>
        <dbReference type="EMBL" id="VGM16120.1"/>
    </source>
</evidence>
<sequence length="74" mass="8694">MHQQTTQTKRFEKLLNWCQGQVREIEFILEDAYLSEEEKIAALEEILDKCLTMQSPLIVLSNKIRTAITQLQDQ</sequence>
<protein>
    <submittedName>
        <fullName evidence="1">Uncharacterized protein</fullName>
    </submittedName>
</protein>
<organism evidence="1">
    <name type="scientific">Klebsiella pneumoniae</name>
    <dbReference type="NCBI Taxonomy" id="573"/>
    <lineage>
        <taxon>Bacteria</taxon>
        <taxon>Pseudomonadati</taxon>
        <taxon>Pseudomonadota</taxon>
        <taxon>Gammaproteobacteria</taxon>
        <taxon>Enterobacterales</taxon>
        <taxon>Enterobacteriaceae</taxon>
        <taxon>Klebsiella/Raoultella group</taxon>
        <taxon>Klebsiella</taxon>
        <taxon>Klebsiella pneumoniae complex</taxon>
    </lineage>
</organism>
<gene>
    <name evidence="1" type="ORF">SAMEA4873652_05481</name>
</gene>
<reference evidence="1" key="1">
    <citation type="submission" date="2019-03" db="EMBL/GenBank/DDBJ databases">
        <authorList>
            <consortium name="Pathogen Informatics"/>
        </authorList>
    </citation>
    <scope>NUCLEOTIDE SEQUENCE</scope>
    <source>
        <strain evidence="1">5012STDY7626450</strain>
    </source>
</reference>
<dbReference type="AlphaFoldDB" id="A0A486DNQ2"/>
<dbReference type="RefSeq" id="WP_135625236.1">
    <property type="nucleotide sequence ID" value="NZ_CAAGZE010000044.1"/>
</dbReference>